<evidence type="ECO:0000313" key="5">
    <source>
        <dbReference type="Proteomes" id="UP000318297"/>
    </source>
</evidence>
<keyword evidence="3" id="KW-0732">Signal</keyword>
<protein>
    <submittedName>
        <fullName evidence="4">Uncharacterized protein DUF4235</fullName>
    </submittedName>
</protein>
<proteinExistence type="predicted"/>
<evidence type="ECO:0000256" key="2">
    <source>
        <dbReference type="SAM" id="Phobius"/>
    </source>
</evidence>
<dbReference type="Proteomes" id="UP000318297">
    <property type="component" value="Unassembled WGS sequence"/>
</dbReference>
<dbReference type="Pfam" id="PF14019">
    <property type="entry name" value="DUF4235"/>
    <property type="match status" value="1"/>
</dbReference>
<keyword evidence="2" id="KW-0812">Transmembrane</keyword>
<dbReference type="RefSeq" id="WP_170226503.1">
    <property type="nucleotide sequence ID" value="NZ_VIVQ01000002.1"/>
</dbReference>
<organism evidence="4 5">
    <name type="scientific">Rudaeicoccus suwonensis</name>
    <dbReference type="NCBI Taxonomy" id="657409"/>
    <lineage>
        <taxon>Bacteria</taxon>
        <taxon>Bacillati</taxon>
        <taxon>Actinomycetota</taxon>
        <taxon>Actinomycetes</taxon>
        <taxon>Micrococcales</taxon>
        <taxon>Dermacoccaceae</taxon>
        <taxon>Rudaeicoccus</taxon>
    </lineage>
</organism>
<sequence>MGSVAWKVLAAASSIAAGKAATTVTAKGWKAATGGKPPVNKHDPNHSATQIAVFAVVSTAMAAGFKAFAERKAADYYTRSTGTPPPAVAKQQQKAATKAALKA</sequence>
<evidence type="ECO:0000256" key="3">
    <source>
        <dbReference type="SAM" id="SignalP"/>
    </source>
</evidence>
<evidence type="ECO:0000256" key="1">
    <source>
        <dbReference type="SAM" id="MobiDB-lite"/>
    </source>
</evidence>
<dbReference type="InterPro" id="IPR025329">
    <property type="entry name" value="DUF4235"/>
</dbReference>
<reference evidence="4 5" key="1">
    <citation type="submission" date="2019-06" db="EMBL/GenBank/DDBJ databases">
        <title>Sequencing the genomes of 1000 actinobacteria strains.</title>
        <authorList>
            <person name="Klenk H.-P."/>
        </authorList>
    </citation>
    <scope>NUCLEOTIDE SEQUENCE [LARGE SCALE GENOMIC DNA]</scope>
    <source>
        <strain evidence="4 5">DSM 19560</strain>
    </source>
</reference>
<keyword evidence="5" id="KW-1185">Reference proteome</keyword>
<keyword evidence="2" id="KW-0472">Membrane</keyword>
<feature type="compositionally biased region" description="Low complexity" evidence="1">
    <location>
        <begin position="88"/>
        <end position="103"/>
    </location>
</feature>
<evidence type="ECO:0000313" key="4">
    <source>
        <dbReference type="EMBL" id="TWE10122.1"/>
    </source>
</evidence>
<name>A0A561E3D1_9MICO</name>
<feature type="region of interest" description="Disordered" evidence="1">
    <location>
        <begin position="79"/>
        <end position="103"/>
    </location>
</feature>
<dbReference type="EMBL" id="VIVQ01000002">
    <property type="protein sequence ID" value="TWE10122.1"/>
    <property type="molecule type" value="Genomic_DNA"/>
</dbReference>
<comment type="caution">
    <text evidence="4">The sequence shown here is derived from an EMBL/GenBank/DDBJ whole genome shotgun (WGS) entry which is preliminary data.</text>
</comment>
<keyword evidence="2" id="KW-1133">Transmembrane helix</keyword>
<feature type="chain" id="PRO_5038597813" evidence="3">
    <location>
        <begin position="21"/>
        <end position="103"/>
    </location>
</feature>
<gene>
    <name evidence="4" type="ORF">BKA23_2474</name>
</gene>
<feature type="signal peptide" evidence="3">
    <location>
        <begin position="1"/>
        <end position="20"/>
    </location>
</feature>
<dbReference type="AlphaFoldDB" id="A0A561E3D1"/>
<feature type="transmembrane region" description="Helical" evidence="2">
    <location>
        <begin position="50"/>
        <end position="69"/>
    </location>
</feature>
<accession>A0A561E3D1</accession>